<sequence>MNLKILNTEVQSFIDSNLNEDISKILFKGSPFDEISVQELANQIVAKKKSQHKLPSWFNTEDIYYPPKVSIEQTSSEITAKYKANLVKGETLIDISGGFGVDSYYFSKNVNNVIHCEINEELSTIVNHNYKKLEANNIQTKACNGIEYLKSNNANHFDWIYTDPSRRDDSKNKVFLLKDCSPNIPEEIDVLFSKSDNILIKVSPILDISSTIRELKFTKEVHIVAINNEVKELLFILKKDHKEETLLKTVNFKKDTIEEFNFSLHSNQLDEPKYSLPLTYLYEPNAAILKAGGFKEITQQFDVNKLHQHSHLYTSEDLVRFPGRTFIIDKVIPYNKKEIKKNIPDKKANITIRNFPKTVSQIRKETKIKDGGNLFLFLTTLENNSKVMIISHKIH</sequence>
<name>A0ABM9NZ73_9FLAO</name>
<protein>
    <submittedName>
        <fullName evidence="3">SAM-dependent methyltransferase</fullName>
    </submittedName>
</protein>
<feature type="domain" description="THUMP-like" evidence="1">
    <location>
        <begin position="323"/>
        <end position="392"/>
    </location>
</feature>
<dbReference type="SUPFAM" id="SSF53335">
    <property type="entry name" value="S-adenosyl-L-methionine-dependent methyltransferases"/>
    <property type="match status" value="1"/>
</dbReference>
<gene>
    <name evidence="3" type="ORF">T190607A01A_20345</name>
</gene>
<dbReference type="Proteomes" id="UP001497416">
    <property type="component" value="Unassembled WGS sequence"/>
</dbReference>
<dbReference type="Pfam" id="PF18096">
    <property type="entry name" value="Thump_like"/>
    <property type="match status" value="1"/>
</dbReference>
<dbReference type="InterPro" id="IPR054168">
    <property type="entry name" value="PG_1098_Fer"/>
</dbReference>
<keyword evidence="3" id="KW-0808">Transferase</keyword>
<dbReference type="Pfam" id="PF22013">
    <property type="entry name" value="PG_1098_Fer"/>
    <property type="match status" value="1"/>
</dbReference>
<evidence type="ECO:0000259" key="2">
    <source>
        <dbReference type="Pfam" id="PF22013"/>
    </source>
</evidence>
<dbReference type="GO" id="GO:0008168">
    <property type="term" value="F:methyltransferase activity"/>
    <property type="evidence" value="ECO:0007669"/>
    <property type="project" value="UniProtKB-KW"/>
</dbReference>
<evidence type="ECO:0000313" key="4">
    <source>
        <dbReference type="Proteomes" id="UP001497416"/>
    </source>
</evidence>
<dbReference type="EMBL" id="CAXIXY010000004">
    <property type="protein sequence ID" value="CAL2084681.1"/>
    <property type="molecule type" value="Genomic_DNA"/>
</dbReference>
<dbReference type="InterPro" id="IPR029063">
    <property type="entry name" value="SAM-dependent_MTases_sf"/>
</dbReference>
<evidence type="ECO:0000259" key="1">
    <source>
        <dbReference type="Pfam" id="PF18096"/>
    </source>
</evidence>
<dbReference type="Gene3D" id="3.40.50.150">
    <property type="entry name" value="Vaccinia Virus protein VP39"/>
    <property type="match status" value="1"/>
</dbReference>
<organism evidence="3 4">
    <name type="scientific">Tenacibaculum platacis</name>
    <dbReference type="NCBI Taxonomy" id="3137852"/>
    <lineage>
        <taxon>Bacteria</taxon>
        <taxon>Pseudomonadati</taxon>
        <taxon>Bacteroidota</taxon>
        <taxon>Flavobacteriia</taxon>
        <taxon>Flavobacteriales</taxon>
        <taxon>Flavobacteriaceae</taxon>
        <taxon>Tenacibaculum</taxon>
    </lineage>
</organism>
<dbReference type="InterPro" id="IPR041497">
    <property type="entry name" value="Thump-like"/>
</dbReference>
<evidence type="ECO:0000313" key="3">
    <source>
        <dbReference type="EMBL" id="CAL2084681.1"/>
    </source>
</evidence>
<proteinExistence type="predicted"/>
<keyword evidence="4" id="KW-1185">Reference proteome</keyword>
<comment type="caution">
    <text evidence="3">The sequence shown here is derived from an EMBL/GenBank/DDBJ whole genome shotgun (WGS) entry which is preliminary data.</text>
</comment>
<reference evidence="3 4" key="1">
    <citation type="submission" date="2024-05" db="EMBL/GenBank/DDBJ databases">
        <authorList>
            <person name="Duchaud E."/>
        </authorList>
    </citation>
    <scope>NUCLEOTIDE SEQUENCE [LARGE SCALE GENOMIC DNA]</scope>
    <source>
        <strain evidence="3">Ena-SAMPLE-TAB-13-05-2024-13:56:06:370-140302</strain>
    </source>
</reference>
<keyword evidence="3" id="KW-0489">Methyltransferase</keyword>
<dbReference type="Gene3D" id="1.10.10.1110">
    <property type="entry name" value="Methyltransferase PG1098, N-terminal domain"/>
    <property type="match status" value="1"/>
</dbReference>
<dbReference type="RefSeq" id="WP_348711805.1">
    <property type="nucleotide sequence ID" value="NZ_CAXIXW010000016.1"/>
</dbReference>
<accession>A0ABM9NZ73</accession>
<feature type="domain" description="PG-1098 ferredoxin-like" evidence="2">
    <location>
        <begin position="280"/>
        <end position="322"/>
    </location>
</feature>
<dbReference type="GO" id="GO:0032259">
    <property type="term" value="P:methylation"/>
    <property type="evidence" value="ECO:0007669"/>
    <property type="project" value="UniProtKB-KW"/>
</dbReference>